<dbReference type="RefSeq" id="WP_194124467.1">
    <property type="nucleotide sequence ID" value="NZ_JACYGY010000002.1"/>
</dbReference>
<dbReference type="Gene3D" id="2.60.120.10">
    <property type="entry name" value="Jelly Rolls"/>
    <property type="match status" value="1"/>
</dbReference>
<comment type="caution">
    <text evidence="2">The sequence shown here is derived from an EMBL/GenBank/DDBJ whole genome shotgun (WGS) entry which is preliminary data.</text>
</comment>
<evidence type="ECO:0000313" key="2">
    <source>
        <dbReference type="EMBL" id="MBE9466226.1"/>
    </source>
</evidence>
<evidence type="ECO:0000313" key="3">
    <source>
        <dbReference type="Proteomes" id="UP000634134"/>
    </source>
</evidence>
<reference evidence="3" key="1">
    <citation type="submission" date="2023-07" db="EMBL/GenBank/DDBJ databases">
        <title>Dyadobacter sp. nov 'subterranea' isolated from contaminted grondwater.</title>
        <authorList>
            <person name="Szabo I."/>
            <person name="Al-Omari J."/>
            <person name="Szerdahelyi S.G."/>
            <person name="Rado J."/>
        </authorList>
    </citation>
    <scope>NUCLEOTIDE SEQUENCE [LARGE SCALE GENOMIC DNA]</scope>
    <source>
        <strain evidence="3">UP-52</strain>
    </source>
</reference>
<proteinExistence type="predicted"/>
<dbReference type="SUPFAM" id="SSF51206">
    <property type="entry name" value="cAMP-binding domain-like"/>
    <property type="match status" value="1"/>
</dbReference>
<dbReference type="InterPro" id="IPR018490">
    <property type="entry name" value="cNMP-bd_dom_sf"/>
</dbReference>
<feature type="domain" description="Cyclic nucleotide-binding" evidence="1">
    <location>
        <begin position="12"/>
        <end position="111"/>
    </location>
</feature>
<keyword evidence="3" id="KW-1185">Reference proteome</keyword>
<dbReference type="Pfam" id="PF00027">
    <property type="entry name" value="cNMP_binding"/>
    <property type="match status" value="1"/>
</dbReference>
<organism evidence="2 3">
    <name type="scientific">Dyadobacter subterraneus</name>
    <dbReference type="NCBI Taxonomy" id="2773304"/>
    <lineage>
        <taxon>Bacteria</taxon>
        <taxon>Pseudomonadati</taxon>
        <taxon>Bacteroidota</taxon>
        <taxon>Cytophagia</taxon>
        <taxon>Cytophagales</taxon>
        <taxon>Spirosomataceae</taxon>
        <taxon>Dyadobacter</taxon>
    </lineage>
</organism>
<dbReference type="Proteomes" id="UP000634134">
    <property type="component" value="Unassembled WGS sequence"/>
</dbReference>
<gene>
    <name evidence="2" type="ORF">IEE83_30530</name>
</gene>
<dbReference type="CDD" id="cd00038">
    <property type="entry name" value="CAP_ED"/>
    <property type="match status" value="1"/>
</dbReference>
<evidence type="ECO:0000259" key="1">
    <source>
        <dbReference type="PROSITE" id="PS50042"/>
    </source>
</evidence>
<sequence length="187" mass="21601">MENTIKKIRQLGLSENSLSDFISILEKVEYPKGHVLIKAGRIERSVYFVETGIARAYLDKEDREVTFWFGAESDVLLSYNSFFLGLPGYESIELLEDSVLYKISNEVLQKLYSSDLEIANWGRKLVESELIKTEERFISRQFKTATVRYEDFINSYPNVLQRVNLGHIASYLGISQVTLSRIRAELK</sequence>
<name>A0ABR9WL39_9BACT</name>
<accession>A0ABR9WL39</accession>
<dbReference type="EMBL" id="JACYGY010000002">
    <property type="protein sequence ID" value="MBE9466226.1"/>
    <property type="molecule type" value="Genomic_DNA"/>
</dbReference>
<dbReference type="InterPro" id="IPR000595">
    <property type="entry name" value="cNMP-bd_dom"/>
</dbReference>
<dbReference type="InterPro" id="IPR014710">
    <property type="entry name" value="RmlC-like_jellyroll"/>
</dbReference>
<protein>
    <submittedName>
        <fullName evidence="2">Crp/Fnr family transcriptional regulator</fullName>
    </submittedName>
</protein>
<dbReference type="PROSITE" id="PS50042">
    <property type="entry name" value="CNMP_BINDING_3"/>
    <property type="match status" value="1"/>
</dbReference>